<dbReference type="EC" id="2.7.13.3" evidence="2"/>
<feature type="coiled-coil region" evidence="9">
    <location>
        <begin position="5"/>
        <end position="52"/>
    </location>
</feature>
<dbReference type="Pfam" id="PF02518">
    <property type="entry name" value="HATPase_c"/>
    <property type="match status" value="1"/>
</dbReference>
<dbReference type="PANTHER" id="PTHR43065:SF10">
    <property type="entry name" value="PEROXIDE STRESS-ACTIVATED HISTIDINE KINASE MAK3"/>
    <property type="match status" value="1"/>
</dbReference>
<dbReference type="CDD" id="cd00082">
    <property type="entry name" value="HisKA"/>
    <property type="match status" value="1"/>
</dbReference>
<evidence type="ECO:0000256" key="6">
    <source>
        <dbReference type="ARBA" id="ARBA00022777"/>
    </source>
</evidence>
<dbReference type="Proteomes" id="UP000886005">
    <property type="component" value="Unassembled WGS sequence"/>
</dbReference>
<evidence type="ECO:0000256" key="5">
    <source>
        <dbReference type="ARBA" id="ARBA00022741"/>
    </source>
</evidence>
<evidence type="ECO:0000256" key="8">
    <source>
        <dbReference type="ARBA" id="ARBA00023012"/>
    </source>
</evidence>
<dbReference type="InterPro" id="IPR003661">
    <property type="entry name" value="HisK_dim/P_dom"/>
</dbReference>
<evidence type="ECO:0000259" key="10">
    <source>
        <dbReference type="PROSITE" id="PS50109"/>
    </source>
</evidence>
<evidence type="ECO:0000313" key="13">
    <source>
        <dbReference type="EMBL" id="HED09523.1"/>
    </source>
</evidence>
<evidence type="ECO:0000256" key="3">
    <source>
        <dbReference type="ARBA" id="ARBA00022553"/>
    </source>
</evidence>
<dbReference type="Gene3D" id="3.30.450.20">
    <property type="entry name" value="PAS domain"/>
    <property type="match status" value="1"/>
</dbReference>
<dbReference type="PANTHER" id="PTHR43065">
    <property type="entry name" value="SENSOR HISTIDINE KINASE"/>
    <property type="match status" value="1"/>
</dbReference>
<dbReference type="InterPro" id="IPR000014">
    <property type="entry name" value="PAS"/>
</dbReference>
<dbReference type="InterPro" id="IPR036890">
    <property type="entry name" value="HATPase_C_sf"/>
</dbReference>
<dbReference type="EMBL" id="DRLD01000068">
    <property type="protein sequence ID" value="HED09523.1"/>
    <property type="molecule type" value="Genomic_DNA"/>
</dbReference>
<dbReference type="Pfam" id="PF00512">
    <property type="entry name" value="HisKA"/>
    <property type="match status" value="1"/>
</dbReference>
<evidence type="ECO:0000256" key="4">
    <source>
        <dbReference type="ARBA" id="ARBA00022679"/>
    </source>
</evidence>
<comment type="catalytic activity">
    <reaction evidence="1">
        <text>ATP + protein L-histidine = ADP + protein N-phospho-L-histidine.</text>
        <dbReference type="EC" id="2.7.13.3"/>
    </reaction>
</comment>
<keyword evidence="5" id="KW-0547">Nucleotide-binding</keyword>
<dbReference type="Pfam" id="PF00989">
    <property type="entry name" value="PAS"/>
    <property type="match status" value="1"/>
</dbReference>
<dbReference type="GO" id="GO:0006355">
    <property type="term" value="P:regulation of DNA-templated transcription"/>
    <property type="evidence" value="ECO:0007669"/>
    <property type="project" value="InterPro"/>
</dbReference>
<organism evidence="13">
    <name type="scientific">Caldithrix abyssi</name>
    <dbReference type="NCBI Taxonomy" id="187145"/>
    <lineage>
        <taxon>Bacteria</taxon>
        <taxon>Pseudomonadati</taxon>
        <taxon>Calditrichota</taxon>
        <taxon>Calditrichia</taxon>
        <taxon>Calditrichales</taxon>
        <taxon>Calditrichaceae</taxon>
        <taxon>Caldithrix</taxon>
    </lineage>
</organism>
<accession>A0A7V1PTE1</accession>
<name>A0A7V1PTE1_CALAY</name>
<dbReference type="Gene3D" id="1.10.287.130">
    <property type="match status" value="1"/>
</dbReference>
<dbReference type="InterPro" id="IPR009040">
    <property type="entry name" value="Ferritin-like_diiron"/>
</dbReference>
<comment type="caution">
    <text evidence="13">The sequence shown here is derived from an EMBL/GenBank/DDBJ whole genome shotgun (WGS) entry which is preliminary data.</text>
</comment>
<evidence type="ECO:0000259" key="12">
    <source>
        <dbReference type="PROSITE" id="PS50905"/>
    </source>
</evidence>
<dbReference type="AlphaFoldDB" id="A0A7V1PTE1"/>
<dbReference type="PRINTS" id="PR00344">
    <property type="entry name" value="BCTRLSENSOR"/>
</dbReference>
<feature type="domain" description="PAS" evidence="11">
    <location>
        <begin position="52"/>
        <end position="126"/>
    </location>
</feature>
<dbReference type="PROSITE" id="PS50905">
    <property type="entry name" value="FERRITIN_LIKE"/>
    <property type="match status" value="1"/>
</dbReference>
<dbReference type="SMART" id="SM00387">
    <property type="entry name" value="HATPase_c"/>
    <property type="match status" value="1"/>
</dbReference>
<evidence type="ECO:0000256" key="2">
    <source>
        <dbReference type="ARBA" id="ARBA00012438"/>
    </source>
</evidence>
<dbReference type="SMART" id="SM00091">
    <property type="entry name" value="PAS"/>
    <property type="match status" value="1"/>
</dbReference>
<dbReference type="PROSITE" id="PS50109">
    <property type="entry name" value="HIS_KIN"/>
    <property type="match status" value="1"/>
</dbReference>
<feature type="domain" description="Ferritin-like diiron" evidence="12">
    <location>
        <begin position="1"/>
        <end position="26"/>
    </location>
</feature>
<evidence type="ECO:0000256" key="7">
    <source>
        <dbReference type="ARBA" id="ARBA00022840"/>
    </source>
</evidence>
<keyword evidence="4" id="KW-0808">Transferase</keyword>
<dbReference type="SUPFAM" id="SSF55874">
    <property type="entry name" value="ATPase domain of HSP90 chaperone/DNA topoisomerase II/histidine kinase"/>
    <property type="match status" value="1"/>
</dbReference>
<dbReference type="InterPro" id="IPR003594">
    <property type="entry name" value="HATPase_dom"/>
</dbReference>
<evidence type="ECO:0000256" key="1">
    <source>
        <dbReference type="ARBA" id="ARBA00000085"/>
    </source>
</evidence>
<evidence type="ECO:0000256" key="9">
    <source>
        <dbReference type="SAM" id="Coils"/>
    </source>
</evidence>
<feature type="domain" description="Histidine kinase" evidence="10">
    <location>
        <begin position="188"/>
        <end position="406"/>
    </location>
</feature>
<dbReference type="CDD" id="cd00075">
    <property type="entry name" value="HATPase"/>
    <property type="match status" value="1"/>
</dbReference>
<keyword evidence="7" id="KW-0067">ATP-binding</keyword>
<dbReference type="SUPFAM" id="SSF55785">
    <property type="entry name" value="PYP-like sensor domain (PAS domain)"/>
    <property type="match status" value="1"/>
</dbReference>
<sequence>MSKYLEEQKENIQRVNQLVTDLSKAGEVREQLAHYKEKYNRLIKKYEELDSVFQFHKRIVQNISSGIITTDQKGDITFLNKSALELLGYESREVLGKPIHTLFAEPQKVKEIFQQIFEQHKMFESQEINLKSSGDEIVPIGFSTTLFEFANGQQGVVFIFRDIREQINFRRQMSRMDRLATLGELAAGLAHEIRNPLGGIKTSSEVLLETFSPGDFRAQLVSRVVKEIDRSNALLQRFFNFAKPSRPKPAFHSLPNIVDGVFLLLRSRMLKRKVSYKTEFGSDSTNIYIDESQFEQVILNLLLNAMDAMPEGGHIELVSSYEPHTLATAGQKEPGAILIRVKDDGAGIPPEKIENIFLPFYTTKSDGVGLGLSICIRLLDENAGRLEVESELGRGTVFTIYLPYINQTQQES</sequence>
<gene>
    <name evidence="13" type="ORF">ENJ10_02450</name>
</gene>
<dbReference type="NCBIfam" id="TIGR00229">
    <property type="entry name" value="sensory_box"/>
    <property type="match status" value="1"/>
</dbReference>
<dbReference type="CDD" id="cd00130">
    <property type="entry name" value="PAS"/>
    <property type="match status" value="1"/>
</dbReference>
<proteinExistence type="predicted"/>
<dbReference type="SMART" id="SM00388">
    <property type="entry name" value="HisKA"/>
    <property type="match status" value="1"/>
</dbReference>
<protein>
    <recommendedName>
        <fullName evidence="2">histidine kinase</fullName>
        <ecNumber evidence="2">2.7.13.3</ecNumber>
    </recommendedName>
</protein>
<dbReference type="GO" id="GO:0000155">
    <property type="term" value="F:phosphorelay sensor kinase activity"/>
    <property type="evidence" value="ECO:0007669"/>
    <property type="project" value="InterPro"/>
</dbReference>
<dbReference type="SUPFAM" id="SSF47384">
    <property type="entry name" value="Homodimeric domain of signal transducing histidine kinase"/>
    <property type="match status" value="1"/>
</dbReference>
<keyword evidence="3" id="KW-0597">Phosphoprotein</keyword>
<keyword evidence="9" id="KW-0175">Coiled coil</keyword>
<dbReference type="InterPro" id="IPR004358">
    <property type="entry name" value="Sig_transdc_His_kin-like_C"/>
</dbReference>
<dbReference type="InterPro" id="IPR035965">
    <property type="entry name" value="PAS-like_dom_sf"/>
</dbReference>
<dbReference type="Gene3D" id="3.30.565.10">
    <property type="entry name" value="Histidine kinase-like ATPase, C-terminal domain"/>
    <property type="match status" value="1"/>
</dbReference>
<dbReference type="InterPro" id="IPR013767">
    <property type="entry name" value="PAS_fold"/>
</dbReference>
<dbReference type="GO" id="GO:0005524">
    <property type="term" value="F:ATP binding"/>
    <property type="evidence" value="ECO:0007669"/>
    <property type="project" value="UniProtKB-KW"/>
</dbReference>
<keyword evidence="6" id="KW-0418">Kinase</keyword>
<keyword evidence="8" id="KW-0902">Two-component regulatory system</keyword>
<dbReference type="InterPro" id="IPR036097">
    <property type="entry name" value="HisK_dim/P_sf"/>
</dbReference>
<dbReference type="PROSITE" id="PS50112">
    <property type="entry name" value="PAS"/>
    <property type="match status" value="1"/>
</dbReference>
<reference evidence="13" key="1">
    <citation type="journal article" date="2020" name="mSystems">
        <title>Genome- and Community-Level Interaction Insights into Carbon Utilization and Element Cycling Functions of Hydrothermarchaeota in Hydrothermal Sediment.</title>
        <authorList>
            <person name="Zhou Z."/>
            <person name="Liu Y."/>
            <person name="Xu W."/>
            <person name="Pan J."/>
            <person name="Luo Z.H."/>
            <person name="Li M."/>
        </authorList>
    </citation>
    <scope>NUCLEOTIDE SEQUENCE [LARGE SCALE GENOMIC DNA]</scope>
    <source>
        <strain evidence="13">HyVt-456</strain>
    </source>
</reference>
<dbReference type="InterPro" id="IPR005467">
    <property type="entry name" value="His_kinase_dom"/>
</dbReference>
<evidence type="ECO:0000259" key="11">
    <source>
        <dbReference type="PROSITE" id="PS50112"/>
    </source>
</evidence>